<protein>
    <submittedName>
        <fullName evidence="1">Uncharacterized protein</fullName>
    </submittedName>
</protein>
<accession>A0AAV4TIE5</accession>
<evidence type="ECO:0000313" key="2">
    <source>
        <dbReference type="Proteomes" id="UP001054945"/>
    </source>
</evidence>
<reference evidence="1 2" key="1">
    <citation type="submission" date="2021-06" db="EMBL/GenBank/DDBJ databases">
        <title>Caerostris extrusa draft genome.</title>
        <authorList>
            <person name="Kono N."/>
            <person name="Arakawa K."/>
        </authorList>
    </citation>
    <scope>NUCLEOTIDE SEQUENCE [LARGE SCALE GENOMIC DNA]</scope>
</reference>
<comment type="caution">
    <text evidence="1">The sequence shown here is derived from an EMBL/GenBank/DDBJ whole genome shotgun (WGS) entry which is preliminary data.</text>
</comment>
<keyword evidence="2" id="KW-1185">Reference proteome</keyword>
<dbReference type="AlphaFoldDB" id="A0AAV4TIE5"/>
<evidence type="ECO:0000313" key="1">
    <source>
        <dbReference type="EMBL" id="GIY46140.1"/>
    </source>
</evidence>
<name>A0AAV4TIE5_CAEEX</name>
<dbReference type="Proteomes" id="UP001054945">
    <property type="component" value="Unassembled WGS sequence"/>
</dbReference>
<organism evidence="1 2">
    <name type="scientific">Caerostris extrusa</name>
    <name type="common">Bark spider</name>
    <name type="synonym">Caerostris bankana</name>
    <dbReference type="NCBI Taxonomy" id="172846"/>
    <lineage>
        <taxon>Eukaryota</taxon>
        <taxon>Metazoa</taxon>
        <taxon>Ecdysozoa</taxon>
        <taxon>Arthropoda</taxon>
        <taxon>Chelicerata</taxon>
        <taxon>Arachnida</taxon>
        <taxon>Araneae</taxon>
        <taxon>Araneomorphae</taxon>
        <taxon>Entelegynae</taxon>
        <taxon>Araneoidea</taxon>
        <taxon>Araneidae</taxon>
        <taxon>Caerostris</taxon>
    </lineage>
</organism>
<proteinExistence type="predicted"/>
<sequence length="91" mass="10371">MISSNVCGVAHDNGRVDGKRKQALSTGEFWERTRMMAQGMETGNGVSSILRWARERKRLRASYSTRMHGWMGEVLQSNLILLTFRAKITQI</sequence>
<dbReference type="EMBL" id="BPLR01011376">
    <property type="protein sequence ID" value="GIY46140.1"/>
    <property type="molecule type" value="Genomic_DNA"/>
</dbReference>
<gene>
    <name evidence="1" type="ORF">CEXT_745721</name>
</gene>